<dbReference type="EMBL" id="JBHUKU010000001">
    <property type="protein sequence ID" value="MFD2457037.1"/>
    <property type="molecule type" value="Genomic_DNA"/>
</dbReference>
<dbReference type="SUPFAM" id="SSF141571">
    <property type="entry name" value="Pentapeptide repeat-like"/>
    <property type="match status" value="1"/>
</dbReference>
<accession>A0ABW5G7E2</accession>
<dbReference type="RefSeq" id="WP_345401964.1">
    <property type="nucleotide sequence ID" value="NZ_BAABHG010000013.1"/>
</dbReference>
<gene>
    <name evidence="2" type="ORF">ACFSYJ_00430</name>
</gene>
<feature type="transmembrane region" description="Helical" evidence="1">
    <location>
        <begin position="23"/>
        <end position="44"/>
    </location>
</feature>
<evidence type="ECO:0000256" key="1">
    <source>
        <dbReference type="SAM" id="Phobius"/>
    </source>
</evidence>
<keyword evidence="1" id="KW-1133">Transmembrane helix</keyword>
<evidence type="ECO:0000313" key="2">
    <source>
        <dbReference type="EMBL" id="MFD2457037.1"/>
    </source>
</evidence>
<sequence>MTDDSAQPRSVPGGTARPPLPRWTVPVAAVVVLLTTIVVLVLLWRWVDGLALADAEKKATAHLDAVKIAASIAVGGGGVFALYLAARRQRTQEFELAARYAELAQRDRVQAHTERVAETNRLHAERVAVDARFDAEARRITELYIKASEQLGSDKAPVRLAGLYALERLAQDNEGQRPTVVNVLCAYLRMPYPQPGDPPADDAGETALARYGDRVQEREVRLTALGILESHLRPGTDPDRPVGTFWPDTDLDLTGAVLVDLNLSHCRVRTVRFGGATLTGETWCVQAAFTGAAWFDGTTFAGKARFDGARFTGRVWFEGAAFAGETSFDGATFTTEPRFTGAVAAHPAPEGTAWPSGWRPAAGYAAVEGREGTWHRVLRTEPEPSGPSV</sequence>
<evidence type="ECO:0000313" key="3">
    <source>
        <dbReference type="Proteomes" id="UP001597419"/>
    </source>
</evidence>
<reference evidence="3" key="1">
    <citation type="journal article" date="2019" name="Int. J. Syst. Evol. Microbiol.">
        <title>The Global Catalogue of Microorganisms (GCM) 10K type strain sequencing project: providing services to taxonomists for standard genome sequencing and annotation.</title>
        <authorList>
            <consortium name="The Broad Institute Genomics Platform"/>
            <consortium name="The Broad Institute Genome Sequencing Center for Infectious Disease"/>
            <person name="Wu L."/>
            <person name="Ma J."/>
        </authorList>
    </citation>
    <scope>NUCLEOTIDE SEQUENCE [LARGE SCALE GENOMIC DNA]</scope>
    <source>
        <strain evidence="3">CGMCC 4.7643</strain>
    </source>
</reference>
<dbReference type="Gene3D" id="2.160.20.80">
    <property type="entry name" value="E3 ubiquitin-protein ligase SopA"/>
    <property type="match status" value="1"/>
</dbReference>
<dbReference type="Proteomes" id="UP001597419">
    <property type="component" value="Unassembled WGS sequence"/>
</dbReference>
<keyword evidence="1" id="KW-0472">Membrane</keyword>
<name>A0ABW5G7E2_9PSEU</name>
<organism evidence="2 3">
    <name type="scientific">Amycolatopsis samaneae</name>
    <dbReference type="NCBI Taxonomy" id="664691"/>
    <lineage>
        <taxon>Bacteria</taxon>
        <taxon>Bacillati</taxon>
        <taxon>Actinomycetota</taxon>
        <taxon>Actinomycetes</taxon>
        <taxon>Pseudonocardiales</taxon>
        <taxon>Pseudonocardiaceae</taxon>
        <taxon>Amycolatopsis</taxon>
    </lineage>
</organism>
<dbReference type="Pfam" id="PF13576">
    <property type="entry name" value="Pentapeptide_3"/>
    <property type="match status" value="1"/>
</dbReference>
<comment type="caution">
    <text evidence="2">The sequence shown here is derived from an EMBL/GenBank/DDBJ whole genome shotgun (WGS) entry which is preliminary data.</text>
</comment>
<protein>
    <submittedName>
        <fullName evidence="2">Pentapeptide repeat-containing protein</fullName>
    </submittedName>
</protein>
<keyword evidence="1" id="KW-0812">Transmembrane</keyword>
<feature type="transmembrane region" description="Helical" evidence="1">
    <location>
        <begin position="65"/>
        <end position="86"/>
    </location>
</feature>
<proteinExistence type="predicted"/>
<keyword evidence="3" id="KW-1185">Reference proteome</keyword>
<dbReference type="InterPro" id="IPR001646">
    <property type="entry name" value="5peptide_repeat"/>
</dbReference>